<dbReference type="SMART" id="SM00299">
    <property type="entry name" value="CLH"/>
    <property type="match status" value="1"/>
</dbReference>
<dbReference type="AlphaFoldDB" id="A0A0G2GER2"/>
<dbReference type="GO" id="GO:0030897">
    <property type="term" value="C:HOPS complex"/>
    <property type="evidence" value="ECO:0007669"/>
    <property type="project" value="TreeGrafter"/>
</dbReference>
<evidence type="ECO:0000313" key="6">
    <source>
        <dbReference type="EMBL" id="KKY15515.1"/>
    </source>
</evidence>
<dbReference type="GO" id="GO:0009267">
    <property type="term" value="P:cellular response to starvation"/>
    <property type="evidence" value="ECO:0007669"/>
    <property type="project" value="TreeGrafter"/>
</dbReference>
<feature type="region of interest" description="Disordered" evidence="4">
    <location>
        <begin position="1136"/>
        <end position="1157"/>
    </location>
</feature>
<reference evidence="6 7" key="1">
    <citation type="submission" date="2015-05" db="EMBL/GenBank/DDBJ databases">
        <title>Distinctive expansion of gene families associated with plant cell wall degradation and secondary metabolism in the genomes of grapevine trunk pathogens.</title>
        <authorList>
            <person name="Lawrence D.P."/>
            <person name="Travadon R."/>
            <person name="Rolshausen P.E."/>
            <person name="Baumgartner K."/>
        </authorList>
    </citation>
    <scope>NUCLEOTIDE SEQUENCE [LARGE SCALE GENOMIC DNA]</scope>
    <source>
        <strain evidence="6">UCRPC4</strain>
    </source>
</reference>
<feature type="domain" description="Vps41 beta-propeller" evidence="5">
    <location>
        <begin position="350"/>
        <end position="493"/>
    </location>
</feature>
<protein>
    <submittedName>
        <fullName evidence="6">Putative vacuolar assembly</fullName>
    </submittedName>
</protein>
<sequence length="1279" mass="139997">MFVQFSIALLKVVKKRVIAVKDSTSMTYTDKSSNEQEDDEKINHEQQNGTKLEDKDSPSTSDNEEEEQEEEPRLKYAPLTKSLTSVYRNGDASSSFIVGGDKMVIGTHNGNIVRLFKALPTSPSAHGRTPSTSSESPSSKSGPKASNITPTLNNQIYIATSSIDGNVCIQNLIESRDVQLRNFGRPIQAVALSPEYKHDRIYLSGGVAGSLVLTVGGQIGKSTSATTTGAAAAASGWLGSIGLGANTGTDKILHSGEGPISTIKWSASGKYVLWVNEYGIKIMRSHLHLEGSDSGSEWKRIGHIDRPNRPGWDVMAPAWRARAEWIDRNNLDTEDNSSLDISKLHGSNGRAEDLLRDVTKRNSPDEVVVGWGGTVWMLKVFPGGPGVGKDAGEKSVGRVEIATILRTDCIISGVSLYTPNLLLVLAYIEAEEDTSSPNDTPTKRGRYHRQNALEPELRLIDISTKPEEEVSADPLVISRFETLSNSDYHLGILPPSKMPAAALQRGTLETIGSGFWNAAMDPTRMFSSSGSVRSNRSGDDQASIAKASSGKISGSTIGVPIRNKEVQEVAMTQGMKIFILSPYDCVVAVKRDLSDRVVWLTKTEKYQEAWELLDQHPEAAGAISEDSGSTSPDTPSKAGSVFSASHNASTSLAEFFADNMSTASLQRTKNVNSVAEKEKRRIGELWLQQLVSAKDWIKAGEIAGKVLSTSARWEHWAWIFIRQNKFDELAPFIPTFQLTPPLPSTIFEIFLGHYISLDRARFRELLNLWPTDLFEIASVATAVEDQLTSDSLKKDSGDWRILKECLARLFIADGRHEDALRCYIQLQNADAALSMIKEYHLLNAISDDILGLVMLRVSDNQLKEGLVQELESASSESIKLLVNAAYSGSVAPEVVVTQLRQAEKPLFTYFYLRALWRGESDRTDAAPTSRFGRGRFAQAALTIDEGKILVDEFADTAVQIFADFDRDLLMEYLQSSTAYTFDSAVKICEHKHYTSELVYLLSKTGQMKKALFLIINDLKDVSQAISFAKEQDDPDLWEDLLEYSMSKPKFIEGLLSEVGTAIDPIILIKRIPSGLEIEGLRDGLQKMIREYDLQDSISAGAARVLQSEVAAGMETLRKGRNKGLRLDIEERPISNTSADTLKPNIPITSGNNDPSNGETIQPTKFIPDSGPEPGHCAGCGQAFTSNESDRLIIFACTHTWHLSHLLNPDISSPSPADQDLDPSLHPLSAPGTTGPGPSSISTYHSNTVGNKVTTARLLRDRIAAVGGCRICSGKGVRER</sequence>
<dbReference type="PANTHER" id="PTHR12616">
    <property type="entry name" value="VACUOLAR PROTEIN SORTING VPS41"/>
    <property type="match status" value="1"/>
</dbReference>
<organism evidence="6 7">
    <name type="scientific">Phaeomoniella chlamydospora</name>
    <name type="common">Phaeoacremonium chlamydosporum</name>
    <dbReference type="NCBI Taxonomy" id="158046"/>
    <lineage>
        <taxon>Eukaryota</taxon>
        <taxon>Fungi</taxon>
        <taxon>Dikarya</taxon>
        <taxon>Ascomycota</taxon>
        <taxon>Pezizomycotina</taxon>
        <taxon>Eurotiomycetes</taxon>
        <taxon>Chaetothyriomycetidae</taxon>
        <taxon>Phaeomoniellales</taxon>
        <taxon>Phaeomoniellaceae</taxon>
        <taxon>Phaeomoniella</taxon>
    </lineage>
</organism>
<feature type="region of interest" description="Disordered" evidence="4">
    <location>
        <begin position="1212"/>
        <end position="1245"/>
    </location>
</feature>
<dbReference type="OrthoDB" id="244107at2759"/>
<dbReference type="GO" id="GO:0006623">
    <property type="term" value="P:protein targeting to vacuole"/>
    <property type="evidence" value="ECO:0007669"/>
    <property type="project" value="InterPro"/>
</dbReference>
<dbReference type="Pfam" id="PF23411">
    <property type="entry name" value="Beta-prop_Vps41"/>
    <property type="match status" value="2"/>
</dbReference>
<evidence type="ECO:0000313" key="7">
    <source>
        <dbReference type="Proteomes" id="UP000053317"/>
    </source>
</evidence>
<feature type="region of interest" description="Disordered" evidence="4">
    <location>
        <begin position="121"/>
        <end position="149"/>
    </location>
</feature>
<dbReference type="InterPro" id="IPR011990">
    <property type="entry name" value="TPR-like_helical_dom_sf"/>
</dbReference>
<feature type="repeat" description="CHCR" evidence="3">
    <location>
        <begin position="883"/>
        <end position="1053"/>
    </location>
</feature>
<feature type="region of interest" description="Disordered" evidence="4">
    <location>
        <begin position="527"/>
        <end position="551"/>
    </location>
</feature>
<dbReference type="SUPFAM" id="SSF69322">
    <property type="entry name" value="Tricorn protease domain 2"/>
    <property type="match status" value="1"/>
</dbReference>
<feature type="region of interest" description="Disordered" evidence="4">
    <location>
        <begin position="620"/>
        <end position="641"/>
    </location>
</feature>
<feature type="compositionally biased region" description="Low complexity" evidence="4">
    <location>
        <begin position="542"/>
        <end position="551"/>
    </location>
</feature>
<dbReference type="Pfam" id="PF23556">
    <property type="entry name" value="TPR_Vps41"/>
    <property type="match status" value="2"/>
</dbReference>
<feature type="compositionally biased region" description="Low complexity" evidence="4">
    <location>
        <begin position="129"/>
        <end position="146"/>
    </location>
</feature>
<keyword evidence="2" id="KW-0653">Protein transport</keyword>
<evidence type="ECO:0000256" key="4">
    <source>
        <dbReference type="SAM" id="MobiDB-lite"/>
    </source>
</evidence>
<evidence type="ECO:0000256" key="2">
    <source>
        <dbReference type="ARBA" id="ARBA00022927"/>
    </source>
</evidence>
<dbReference type="InterPro" id="IPR057780">
    <property type="entry name" value="Beta-prop_Vps41"/>
</dbReference>
<dbReference type="PANTHER" id="PTHR12616:SF1">
    <property type="entry name" value="VACUOLAR PROTEIN SORTING-ASSOCIATED PROTEIN 41 HOMOLOG"/>
    <property type="match status" value="1"/>
</dbReference>
<feature type="compositionally biased region" description="Polar residues" evidence="4">
    <location>
        <begin position="1146"/>
        <end position="1157"/>
    </location>
</feature>
<dbReference type="Proteomes" id="UP000053317">
    <property type="component" value="Unassembled WGS sequence"/>
</dbReference>
<feature type="domain" description="Vps41 beta-propeller" evidence="5">
    <location>
        <begin position="74"/>
        <end position="223"/>
    </location>
</feature>
<reference evidence="6 7" key="2">
    <citation type="submission" date="2015-05" db="EMBL/GenBank/DDBJ databases">
        <authorList>
            <person name="Morales-Cruz A."/>
            <person name="Amrine K.C."/>
            <person name="Cantu D."/>
        </authorList>
    </citation>
    <scope>NUCLEOTIDE SEQUENCE [LARGE SCALE GENOMIC DNA]</scope>
    <source>
        <strain evidence="6">UCRPC4</strain>
    </source>
</reference>
<dbReference type="InterPro" id="IPR000547">
    <property type="entry name" value="Clathrin_H-chain/VPS_repeat"/>
</dbReference>
<evidence type="ECO:0000259" key="5">
    <source>
        <dbReference type="Pfam" id="PF23411"/>
    </source>
</evidence>
<evidence type="ECO:0000256" key="1">
    <source>
        <dbReference type="ARBA" id="ARBA00022448"/>
    </source>
</evidence>
<dbReference type="GO" id="GO:0005770">
    <property type="term" value="C:late endosome"/>
    <property type="evidence" value="ECO:0007669"/>
    <property type="project" value="TreeGrafter"/>
</dbReference>
<accession>A0A0G2GER2</accession>
<dbReference type="Gene3D" id="1.25.40.10">
    <property type="entry name" value="Tetratricopeptide repeat domain"/>
    <property type="match status" value="1"/>
</dbReference>
<name>A0A0G2GER2_PHACM</name>
<keyword evidence="1" id="KW-0813">Transport</keyword>
<comment type="caution">
    <text evidence="6">The sequence shown here is derived from an EMBL/GenBank/DDBJ whole genome shotgun (WGS) entry which is preliminary data.</text>
</comment>
<gene>
    <name evidence="6" type="ORF">UCRPC4_g06318</name>
</gene>
<dbReference type="EMBL" id="LCWF01000185">
    <property type="protein sequence ID" value="KKY15515.1"/>
    <property type="molecule type" value="Genomic_DNA"/>
</dbReference>
<evidence type="ECO:0000256" key="3">
    <source>
        <dbReference type="PROSITE-ProRule" id="PRU01006"/>
    </source>
</evidence>
<keyword evidence="7" id="KW-1185">Reference proteome</keyword>
<feature type="compositionally biased region" description="Polar residues" evidence="4">
    <location>
        <begin position="1235"/>
        <end position="1245"/>
    </location>
</feature>
<proteinExistence type="predicted"/>
<dbReference type="PROSITE" id="PS50236">
    <property type="entry name" value="CHCR"/>
    <property type="match status" value="1"/>
</dbReference>
<feature type="region of interest" description="Disordered" evidence="4">
    <location>
        <begin position="27"/>
        <end position="77"/>
    </location>
</feature>
<dbReference type="GO" id="GO:0034058">
    <property type="term" value="P:endosomal vesicle fusion"/>
    <property type="evidence" value="ECO:0007669"/>
    <property type="project" value="TreeGrafter"/>
</dbReference>
<dbReference type="GO" id="GO:0016236">
    <property type="term" value="P:macroautophagy"/>
    <property type="evidence" value="ECO:0007669"/>
    <property type="project" value="TreeGrafter"/>
</dbReference>
<dbReference type="InterPro" id="IPR045111">
    <property type="entry name" value="Vps41/Vps8"/>
</dbReference>